<comment type="caution">
    <text evidence="4">The sequence shown here is derived from an EMBL/GenBank/DDBJ whole genome shotgun (WGS) entry which is preliminary data.</text>
</comment>
<dbReference type="GO" id="GO:0046872">
    <property type="term" value="F:metal ion binding"/>
    <property type="evidence" value="ECO:0007669"/>
    <property type="project" value="UniProtKB-KW"/>
</dbReference>
<dbReference type="AlphaFoldDB" id="A0A7C4KK19"/>
<evidence type="ECO:0000313" key="4">
    <source>
        <dbReference type="EMBL" id="HGS22377.1"/>
    </source>
</evidence>
<dbReference type="PANTHER" id="PTHR43342">
    <property type="entry name" value="NADH-QUINONE OXIDOREDUCTASE, E SUBUNIT"/>
    <property type="match status" value="1"/>
</dbReference>
<keyword evidence="1" id="KW-0479">Metal-binding</keyword>
<evidence type="ECO:0000256" key="3">
    <source>
        <dbReference type="ARBA" id="ARBA00023014"/>
    </source>
</evidence>
<protein>
    <submittedName>
        <fullName evidence="4">NAD(P)H-dependent oxidoreductase subunit E</fullName>
    </submittedName>
</protein>
<reference evidence="4" key="1">
    <citation type="journal article" date="2020" name="mSystems">
        <title>Genome- and Community-Level Interaction Insights into Carbon Utilization and Element Cycling Functions of Hydrothermarchaeota in Hydrothermal Sediment.</title>
        <authorList>
            <person name="Zhou Z."/>
            <person name="Liu Y."/>
            <person name="Xu W."/>
            <person name="Pan J."/>
            <person name="Luo Z.H."/>
            <person name="Li M."/>
        </authorList>
    </citation>
    <scope>NUCLEOTIDE SEQUENCE [LARGE SCALE GENOMIC DNA]</scope>
    <source>
        <strain evidence="4">SpSt-573</strain>
    </source>
</reference>
<keyword evidence="2" id="KW-0408">Iron</keyword>
<evidence type="ECO:0000256" key="2">
    <source>
        <dbReference type="ARBA" id="ARBA00023004"/>
    </source>
</evidence>
<dbReference type="CDD" id="cd03064">
    <property type="entry name" value="TRX_Fd_NuoE"/>
    <property type="match status" value="1"/>
</dbReference>
<dbReference type="Gene3D" id="3.40.30.10">
    <property type="entry name" value="Glutaredoxin"/>
    <property type="match status" value="1"/>
</dbReference>
<dbReference type="SUPFAM" id="SSF52833">
    <property type="entry name" value="Thioredoxin-like"/>
    <property type="match status" value="1"/>
</dbReference>
<dbReference type="Pfam" id="PF01257">
    <property type="entry name" value="2Fe-2S_thioredx"/>
    <property type="match status" value="1"/>
</dbReference>
<organism evidence="4">
    <name type="scientific">Anaerolinea thermolimosa</name>
    <dbReference type="NCBI Taxonomy" id="229919"/>
    <lineage>
        <taxon>Bacteria</taxon>
        <taxon>Bacillati</taxon>
        <taxon>Chloroflexota</taxon>
        <taxon>Anaerolineae</taxon>
        <taxon>Anaerolineales</taxon>
        <taxon>Anaerolineaceae</taxon>
        <taxon>Anaerolinea</taxon>
    </lineage>
</organism>
<dbReference type="Gene3D" id="1.10.10.1590">
    <property type="entry name" value="NADH-quinone oxidoreductase subunit E"/>
    <property type="match status" value="1"/>
</dbReference>
<dbReference type="InterPro" id="IPR036249">
    <property type="entry name" value="Thioredoxin-like_sf"/>
</dbReference>
<dbReference type="GO" id="GO:0051536">
    <property type="term" value="F:iron-sulfur cluster binding"/>
    <property type="evidence" value="ECO:0007669"/>
    <property type="project" value="UniProtKB-KW"/>
</dbReference>
<keyword evidence="3" id="KW-0411">Iron-sulfur</keyword>
<dbReference type="InterPro" id="IPR041921">
    <property type="entry name" value="NuoE_N"/>
</dbReference>
<dbReference type="PANTHER" id="PTHR43342:SF2">
    <property type="entry name" value="POTENTIAL NAD-REDUCING HYDROGENASE SUBUNIT"/>
    <property type="match status" value="1"/>
</dbReference>
<dbReference type="EMBL" id="DSYK01000543">
    <property type="protein sequence ID" value="HGS22377.1"/>
    <property type="molecule type" value="Genomic_DNA"/>
</dbReference>
<dbReference type="InterPro" id="IPR028431">
    <property type="entry name" value="NADP_DH_HndA-like"/>
</dbReference>
<gene>
    <name evidence="4" type="ORF">ENT37_10970</name>
</gene>
<accession>A0A7C4KK19</accession>
<proteinExistence type="predicted"/>
<name>A0A7C4KK19_9CHLR</name>
<sequence>MVNNDVRTPCCGVTNHPQFTKLDAYIDTLQIDPEDPHRKETLIATLHQAQEIFGYLPEAVQIHIARRYNIPHADVSGVISFYNFFTTTPKGEVQINVCLGTACYVNGADRVLQDFEKVLGIQAGKVSEDGRFSLDSLRCVGACGLAPVVTINQKVYGKVKPGEAREILEKYIVEEGSKEREVTHEQN</sequence>
<evidence type="ECO:0000256" key="1">
    <source>
        <dbReference type="ARBA" id="ARBA00022723"/>
    </source>
</evidence>
<dbReference type="InterPro" id="IPR042128">
    <property type="entry name" value="NuoE_dom"/>
</dbReference>